<evidence type="ECO:0000313" key="1">
    <source>
        <dbReference type="EMBL" id="VDN40440.1"/>
    </source>
</evidence>
<dbReference type="OrthoDB" id="10021598at2759"/>
<reference evidence="1 2" key="1">
    <citation type="submission" date="2018-11" db="EMBL/GenBank/DDBJ databases">
        <authorList>
            <consortium name="Pathogen Informatics"/>
        </authorList>
    </citation>
    <scope>NUCLEOTIDE SEQUENCE [LARGE SCALE GENOMIC DNA]</scope>
</reference>
<organism evidence="1 2">
    <name type="scientific">Dibothriocephalus latus</name>
    <name type="common">Fish tapeworm</name>
    <name type="synonym">Diphyllobothrium latum</name>
    <dbReference type="NCBI Taxonomy" id="60516"/>
    <lineage>
        <taxon>Eukaryota</taxon>
        <taxon>Metazoa</taxon>
        <taxon>Spiralia</taxon>
        <taxon>Lophotrochozoa</taxon>
        <taxon>Platyhelminthes</taxon>
        <taxon>Cestoda</taxon>
        <taxon>Eucestoda</taxon>
        <taxon>Diphyllobothriidea</taxon>
        <taxon>Diphyllobothriidae</taxon>
        <taxon>Dibothriocephalus</taxon>
    </lineage>
</organism>
<keyword evidence="2" id="KW-1185">Reference proteome</keyword>
<dbReference type="Proteomes" id="UP000281553">
    <property type="component" value="Unassembled WGS sequence"/>
</dbReference>
<evidence type="ECO:0000313" key="2">
    <source>
        <dbReference type="Proteomes" id="UP000281553"/>
    </source>
</evidence>
<proteinExistence type="predicted"/>
<name>A0A3P7NJ87_DIBLA</name>
<gene>
    <name evidence="1" type="ORF">DILT_LOCUS18240</name>
</gene>
<sequence length="55" mass="6328">MLEPLKALMSGAFYQEQVDELTRILDLTDDTQALDEHDFCCVCGLAERLFYTKNL</sequence>
<accession>A0A3P7NJ87</accession>
<dbReference type="AlphaFoldDB" id="A0A3P7NJ87"/>
<protein>
    <submittedName>
        <fullName evidence="1">Uncharacterized protein</fullName>
    </submittedName>
</protein>
<dbReference type="EMBL" id="UYRU01098642">
    <property type="protein sequence ID" value="VDN40440.1"/>
    <property type="molecule type" value="Genomic_DNA"/>
</dbReference>